<dbReference type="GO" id="GO:0004888">
    <property type="term" value="F:transmembrane signaling receptor activity"/>
    <property type="evidence" value="ECO:0007669"/>
    <property type="project" value="InterPro"/>
</dbReference>
<evidence type="ECO:0000256" key="12">
    <source>
        <dbReference type="SAM" id="Phobius"/>
    </source>
</evidence>
<evidence type="ECO:0000256" key="5">
    <source>
        <dbReference type="ARBA" id="ARBA00022519"/>
    </source>
</evidence>
<dbReference type="GO" id="GO:0005886">
    <property type="term" value="C:plasma membrane"/>
    <property type="evidence" value="ECO:0007669"/>
    <property type="project" value="UniProtKB-SubCell"/>
</dbReference>
<dbReference type="InterPro" id="IPR004089">
    <property type="entry name" value="MCPsignal_dom"/>
</dbReference>
<dbReference type="InterPro" id="IPR003660">
    <property type="entry name" value="HAMP_dom"/>
</dbReference>
<feature type="domain" description="Methyl-accepting transducer" evidence="13">
    <location>
        <begin position="298"/>
        <end position="534"/>
    </location>
</feature>
<dbReference type="SUPFAM" id="SSF58104">
    <property type="entry name" value="Methyl-accepting chemotaxis protein (MCP) signaling domain"/>
    <property type="match status" value="1"/>
</dbReference>
<evidence type="ECO:0000256" key="11">
    <source>
        <dbReference type="PROSITE-ProRule" id="PRU00284"/>
    </source>
</evidence>
<comment type="subcellular location">
    <subcellularLocation>
        <location evidence="1">Cell inner membrane</location>
        <topology evidence="1">Multi-pass membrane protein</topology>
    </subcellularLocation>
</comment>
<keyword evidence="4" id="KW-0145">Chemotaxis</keyword>
<evidence type="ECO:0000256" key="1">
    <source>
        <dbReference type="ARBA" id="ARBA00004429"/>
    </source>
</evidence>
<evidence type="ECO:0000256" key="7">
    <source>
        <dbReference type="ARBA" id="ARBA00022989"/>
    </source>
</evidence>
<evidence type="ECO:0000256" key="2">
    <source>
        <dbReference type="ARBA" id="ARBA00022475"/>
    </source>
</evidence>
<dbReference type="PANTHER" id="PTHR32089">
    <property type="entry name" value="METHYL-ACCEPTING CHEMOTAXIS PROTEIN MCPB"/>
    <property type="match status" value="1"/>
</dbReference>
<dbReference type="Pfam" id="PF02203">
    <property type="entry name" value="TarH"/>
    <property type="match status" value="1"/>
</dbReference>
<dbReference type="PANTHER" id="PTHR32089:SF112">
    <property type="entry name" value="LYSOZYME-LIKE PROTEIN-RELATED"/>
    <property type="match status" value="1"/>
</dbReference>
<dbReference type="RefSeq" id="WP_013919719.1">
    <property type="nucleotide sequence ID" value="NC_015690.1"/>
</dbReference>
<feature type="transmembrane region" description="Helical" evidence="12">
    <location>
        <begin position="206"/>
        <end position="224"/>
    </location>
</feature>
<evidence type="ECO:0000313" key="15">
    <source>
        <dbReference type="EMBL" id="AEI44575.1"/>
    </source>
</evidence>
<dbReference type="PROSITE" id="PS50885">
    <property type="entry name" value="HAMP"/>
    <property type="match status" value="1"/>
</dbReference>
<proteinExistence type="inferred from homology"/>
<dbReference type="EMBL" id="CP002869">
    <property type="protein sequence ID" value="AEI44575.1"/>
    <property type="molecule type" value="Genomic_DNA"/>
</dbReference>
<accession>F8FEH6</accession>
<organism evidence="15 16">
    <name type="scientific">Paenibacillus mucilaginosus (strain KNP414)</name>
    <dbReference type="NCBI Taxonomy" id="1036673"/>
    <lineage>
        <taxon>Bacteria</taxon>
        <taxon>Bacillati</taxon>
        <taxon>Bacillota</taxon>
        <taxon>Bacilli</taxon>
        <taxon>Bacillales</taxon>
        <taxon>Paenibacillaceae</taxon>
        <taxon>Paenibacillus</taxon>
    </lineage>
</organism>
<comment type="similarity">
    <text evidence="10">Belongs to the methyl-accepting chemotaxis (MCP) protein family.</text>
</comment>
<keyword evidence="8 12" id="KW-0472">Membrane</keyword>
<name>F8FEH6_PAEMK</name>
<evidence type="ECO:0000256" key="4">
    <source>
        <dbReference type="ARBA" id="ARBA00022500"/>
    </source>
</evidence>
<dbReference type="HOGENOM" id="CLU_000445_107_27_9"/>
<gene>
    <name evidence="15" type="ordered locus">KNP414_06051</name>
</gene>
<evidence type="ECO:0000256" key="8">
    <source>
        <dbReference type="ARBA" id="ARBA00023136"/>
    </source>
</evidence>
<keyword evidence="5" id="KW-0997">Cell inner membrane</keyword>
<dbReference type="KEGG" id="pms:KNP414_06051"/>
<evidence type="ECO:0000256" key="3">
    <source>
        <dbReference type="ARBA" id="ARBA00022481"/>
    </source>
</evidence>
<dbReference type="GO" id="GO:0007165">
    <property type="term" value="P:signal transduction"/>
    <property type="evidence" value="ECO:0007669"/>
    <property type="project" value="UniProtKB-KW"/>
</dbReference>
<dbReference type="SMART" id="SM00283">
    <property type="entry name" value="MA"/>
    <property type="match status" value="1"/>
</dbReference>
<dbReference type="Pfam" id="PF00015">
    <property type="entry name" value="MCPsignal"/>
    <property type="match status" value="1"/>
</dbReference>
<dbReference type="Pfam" id="PF00672">
    <property type="entry name" value="HAMP"/>
    <property type="match status" value="1"/>
</dbReference>
<dbReference type="Gene3D" id="6.10.340.10">
    <property type="match status" value="1"/>
</dbReference>
<evidence type="ECO:0000256" key="9">
    <source>
        <dbReference type="ARBA" id="ARBA00023224"/>
    </source>
</evidence>
<reference evidence="15 16" key="2">
    <citation type="journal article" date="2013" name="Genome Announc.">
        <title>Genome Sequence of Growth-Improving Paenibacillus mucilaginosus Strain KNP414.</title>
        <authorList>
            <person name="Lu J.J."/>
            <person name="Wang J.F."/>
            <person name="Hu X.F."/>
        </authorList>
    </citation>
    <scope>NUCLEOTIDE SEQUENCE [LARGE SCALE GENOMIC DNA]</scope>
    <source>
        <strain evidence="15 16">KNP414</strain>
    </source>
</reference>
<dbReference type="Proteomes" id="UP000006620">
    <property type="component" value="Chromosome"/>
</dbReference>
<dbReference type="PRINTS" id="PR00260">
    <property type="entry name" value="CHEMTRNSDUCR"/>
</dbReference>
<dbReference type="PROSITE" id="PS50111">
    <property type="entry name" value="CHEMOTAXIS_TRANSDUC_2"/>
    <property type="match status" value="1"/>
</dbReference>
<evidence type="ECO:0000256" key="10">
    <source>
        <dbReference type="ARBA" id="ARBA00029447"/>
    </source>
</evidence>
<dbReference type="CDD" id="cd06225">
    <property type="entry name" value="HAMP"/>
    <property type="match status" value="1"/>
</dbReference>
<protein>
    <submittedName>
        <fullName evidence="15">Methyl-accepting chemotaxis sensory transducer</fullName>
    </submittedName>
</protein>
<dbReference type="GO" id="GO:0006935">
    <property type="term" value="P:chemotaxis"/>
    <property type="evidence" value="ECO:0007669"/>
    <property type="project" value="UniProtKB-KW"/>
</dbReference>
<keyword evidence="9 11" id="KW-0807">Transducer</keyword>
<dbReference type="Gene3D" id="1.10.287.950">
    <property type="entry name" value="Methyl-accepting chemotaxis protein"/>
    <property type="match status" value="1"/>
</dbReference>
<keyword evidence="3" id="KW-0488">Methylation</keyword>
<evidence type="ECO:0000256" key="6">
    <source>
        <dbReference type="ARBA" id="ARBA00022692"/>
    </source>
</evidence>
<sequence length="584" mass="61840">MLKKLGLRAKLVMMLLIPLLLLLVTNAYGMQKMSGMQQNLIVSLHDSTYRSSEALLNADRDLYQALVAAEKLLLIPAGTEAFAAGEKEIKDNLAQAKERVQGAEAIWKQNQDQLLAPDAEAKLAAQFSLFRQEIAAWESGSAEVIRSLPGTQPGLREAQTAKLDGLDKTFGTARNALNELEAIVDANAGEQIEQTKSAMNALKLKLAAVVLLAGLVIVALGWMVSQDIRRSVGRVVEVANRVAEGDLTVGEIPVHAKDEIGRLAASVNGMTRNLRDLITAINTTAMQVAASSQELSASAEETGKASEHIAHSIQGIASDAETQRLSVGSGFQNLQEITGGARRIAESLDNVSGHAGETSRKTGEGSQRIRAAVARMTSIGRSVADLGGSVRTLGDHSRDIESFARTIAGLSNQTNLLALNAAIEAARAGEQGRGFAVVAGEVRKLAELSSEAAKNVSELVQQMLAVTGHTTASMSSTAHEVELGITAVHEADAAFTEIQESIGEVVDYISRISADTREMSEGAGQANAAFQEIGAIMDRSAGDAQNVSAASEEQLATMEDISSSARAMAHMAEELQGLILRFKL</sequence>
<keyword evidence="2" id="KW-1003">Cell membrane</keyword>
<feature type="domain" description="HAMP" evidence="14">
    <location>
        <begin position="226"/>
        <end position="279"/>
    </location>
</feature>
<keyword evidence="6 12" id="KW-0812">Transmembrane</keyword>
<evidence type="ECO:0000259" key="13">
    <source>
        <dbReference type="PROSITE" id="PS50111"/>
    </source>
</evidence>
<evidence type="ECO:0000259" key="14">
    <source>
        <dbReference type="PROSITE" id="PS50885"/>
    </source>
</evidence>
<reference evidence="16" key="1">
    <citation type="submission" date="2011-06" db="EMBL/GenBank/DDBJ databases">
        <title>Complete genome sequence of Paenibacillus mucilaginosus KNP414.</title>
        <authorList>
            <person name="Wang J."/>
            <person name="Hu S."/>
            <person name="Hu X."/>
            <person name="Zhang B."/>
            <person name="Dong D."/>
            <person name="Zhang S."/>
            <person name="Zhao K."/>
            <person name="Wu D."/>
        </authorList>
    </citation>
    <scope>NUCLEOTIDE SEQUENCE [LARGE SCALE GENOMIC DNA]</scope>
    <source>
        <strain evidence="16">KNP414</strain>
    </source>
</reference>
<dbReference type="InterPro" id="IPR003122">
    <property type="entry name" value="Tar_rcpt_lig-bd"/>
</dbReference>
<dbReference type="InterPro" id="IPR004090">
    <property type="entry name" value="Chemotax_Me-accpt_rcpt"/>
</dbReference>
<keyword evidence="7 12" id="KW-1133">Transmembrane helix</keyword>
<evidence type="ECO:0000313" key="16">
    <source>
        <dbReference type="Proteomes" id="UP000006620"/>
    </source>
</evidence>
<dbReference type="PATRIC" id="fig|1036673.3.peg.5624"/>
<dbReference type="SMART" id="SM00304">
    <property type="entry name" value="HAMP"/>
    <property type="match status" value="1"/>
</dbReference>
<dbReference type="AlphaFoldDB" id="F8FEH6"/>